<evidence type="ECO:0000313" key="4">
    <source>
        <dbReference type="Proteomes" id="UP000192678"/>
    </source>
</evidence>
<dbReference type="GO" id="GO:0016491">
    <property type="term" value="F:oxidoreductase activity"/>
    <property type="evidence" value="ECO:0007669"/>
    <property type="project" value="InterPro"/>
</dbReference>
<dbReference type="RefSeq" id="WP_084291577.1">
    <property type="nucleotide sequence ID" value="NZ_FWYB01000016.1"/>
</dbReference>
<dbReference type="AlphaFoldDB" id="A0A1W2EUK3"/>
<name>A0A1W2EUK3_9SPHI</name>
<reference evidence="3 4" key="1">
    <citation type="submission" date="2017-04" db="EMBL/GenBank/DDBJ databases">
        <authorList>
            <person name="Afonso C.L."/>
            <person name="Miller P.J."/>
            <person name="Scott M.A."/>
            <person name="Spackman E."/>
            <person name="Goraichik I."/>
            <person name="Dimitrov K.M."/>
            <person name="Suarez D.L."/>
            <person name="Swayne D.E."/>
        </authorList>
    </citation>
    <scope>NUCLEOTIDE SEQUENCE [LARGE SCALE GENOMIC DNA]</scope>
    <source>
        <strain evidence="3 4">DSM 19625</strain>
    </source>
</reference>
<dbReference type="PROSITE" id="PS51257">
    <property type="entry name" value="PROKAR_LIPOPROTEIN"/>
    <property type="match status" value="1"/>
</dbReference>
<feature type="signal peptide" evidence="1">
    <location>
        <begin position="1"/>
        <end position="17"/>
    </location>
</feature>
<evidence type="ECO:0000313" key="3">
    <source>
        <dbReference type="EMBL" id="SMD13394.1"/>
    </source>
</evidence>
<evidence type="ECO:0000256" key="1">
    <source>
        <dbReference type="SAM" id="SignalP"/>
    </source>
</evidence>
<dbReference type="InterPro" id="IPR013766">
    <property type="entry name" value="Thioredoxin_domain"/>
</dbReference>
<dbReference type="STRING" id="475255.SAMN04488101_11681"/>
<dbReference type="Pfam" id="PF00578">
    <property type="entry name" value="AhpC-TSA"/>
    <property type="match status" value="1"/>
</dbReference>
<dbReference type="InterPro" id="IPR036249">
    <property type="entry name" value="Thioredoxin-like_sf"/>
</dbReference>
<dbReference type="PROSITE" id="PS51352">
    <property type="entry name" value="THIOREDOXIN_2"/>
    <property type="match status" value="1"/>
</dbReference>
<dbReference type="Gene3D" id="3.40.30.10">
    <property type="entry name" value="Glutaredoxin"/>
    <property type="match status" value="1"/>
</dbReference>
<gene>
    <name evidence="3" type="ORF">SAMN04488101_11681</name>
</gene>
<proteinExistence type="predicted"/>
<dbReference type="GO" id="GO:0016209">
    <property type="term" value="F:antioxidant activity"/>
    <property type="evidence" value="ECO:0007669"/>
    <property type="project" value="InterPro"/>
</dbReference>
<keyword evidence="1" id="KW-0732">Signal</keyword>
<dbReference type="EMBL" id="FWYB01000016">
    <property type="protein sequence ID" value="SMD13394.1"/>
    <property type="molecule type" value="Genomic_DNA"/>
</dbReference>
<organism evidence="3 4">
    <name type="scientific">Pedobacter nyackensis</name>
    <dbReference type="NCBI Taxonomy" id="475255"/>
    <lineage>
        <taxon>Bacteria</taxon>
        <taxon>Pseudomonadati</taxon>
        <taxon>Bacteroidota</taxon>
        <taxon>Sphingobacteriia</taxon>
        <taxon>Sphingobacteriales</taxon>
        <taxon>Sphingobacteriaceae</taxon>
        <taxon>Pedobacter</taxon>
    </lineage>
</organism>
<accession>A0A1W2EUK3</accession>
<keyword evidence="4" id="KW-1185">Reference proteome</keyword>
<feature type="domain" description="Thioredoxin" evidence="2">
    <location>
        <begin position="146"/>
        <end position="282"/>
    </location>
</feature>
<dbReference type="GO" id="GO:0016853">
    <property type="term" value="F:isomerase activity"/>
    <property type="evidence" value="ECO:0007669"/>
    <property type="project" value="UniProtKB-KW"/>
</dbReference>
<sequence length="282" mass="32230">MKISSAFIVLFSVLAISCNQPPNQQHTKLTDDTSQTKTTANEIDASKAGKPAVPASDLSIDFITFWNYYSRHVKLNQDFEAYDTKGQTITKEAFLKHLNTGLYFPLRIYTKNTDLGYKLHKIPAKADSDISTYMKQFSKQELIYYKMQGKEVPVFHFTSISGQSYTSENTKGKIVLFKCWFISCVPCVQEMPALNELVKKYKDRKDILFISLAIDGKKELTQFLNKTRFDYATVPGQETYMSKKLNVTAYPTHFLIDRTGKLVRALYNDVEVAKALEKEISL</sequence>
<dbReference type="InterPro" id="IPR000866">
    <property type="entry name" value="AhpC/TSA"/>
</dbReference>
<dbReference type="SUPFAM" id="SSF52833">
    <property type="entry name" value="Thioredoxin-like"/>
    <property type="match status" value="1"/>
</dbReference>
<dbReference type="CDD" id="cd02966">
    <property type="entry name" value="TlpA_like_family"/>
    <property type="match status" value="1"/>
</dbReference>
<dbReference type="InterPro" id="IPR050553">
    <property type="entry name" value="Thioredoxin_ResA/DsbE_sf"/>
</dbReference>
<dbReference type="Proteomes" id="UP000192678">
    <property type="component" value="Unassembled WGS sequence"/>
</dbReference>
<dbReference type="OrthoDB" id="9815205at2"/>
<dbReference type="PANTHER" id="PTHR42852:SF17">
    <property type="entry name" value="THIOREDOXIN-LIKE PROTEIN HI_1115"/>
    <property type="match status" value="1"/>
</dbReference>
<keyword evidence="3" id="KW-0413">Isomerase</keyword>
<protein>
    <submittedName>
        <fullName evidence="3">Thiol-disulfide isomerase or thioredoxin</fullName>
    </submittedName>
</protein>
<evidence type="ECO:0000259" key="2">
    <source>
        <dbReference type="PROSITE" id="PS51352"/>
    </source>
</evidence>
<dbReference type="PANTHER" id="PTHR42852">
    <property type="entry name" value="THIOL:DISULFIDE INTERCHANGE PROTEIN DSBE"/>
    <property type="match status" value="1"/>
</dbReference>
<feature type="chain" id="PRO_5013207193" evidence="1">
    <location>
        <begin position="18"/>
        <end position="282"/>
    </location>
</feature>